<dbReference type="Gene3D" id="1.20.1420.20">
    <property type="entry name" value="M75 peptidase, HXXE motif"/>
    <property type="match status" value="1"/>
</dbReference>
<evidence type="ECO:0000256" key="3">
    <source>
        <dbReference type="SAM" id="SignalP"/>
    </source>
</evidence>
<dbReference type="CDD" id="cd14659">
    <property type="entry name" value="Imelysin-like_IPPA"/>
    <property type="match status" value="1"/>
</dbReference>
<dbReference type="EMBL" id="JAKHSK010000008">
    <property type="protein sequence ID" value="MCL6218050.1"/>
    <property type="molecule type" value="Genomic_DNA"/>
</dbReference>
<dbReference type="RefSeq" id="WP_249601026.1">
    <property type="nucleotide sequence ID" value="NZ_JAKHSK010000008.1"/>
</dbReference>
<evidence type="ECO:0000313" key="6">
    <source>
        <dbReference type="Proteomes" id="UP001139521"/>
    </source>
</evidence>
<sequence>MKKISTILILSLLFFAACSSGDDGGETNGGNETESFDRSAMLAHWADDVIVPAFQNFNQSTSELKSATDAFVANPNADDFATLRIRFRKAYINFQHVSMFEIGKAEELNYRNFLNTYPANTANIQIKIASGSFNLELPSSFAQQGFPAMDFLLYGLAENDAAILEFYTSGENVENYRSYLLAVAERIDSLTAEVTESWTGNYRTTFVKNTSSSSTGSVDRFTNDYVMYFEKFLRSGKIGYPAGVFSGTPSAVNVESLYAGNLSKELYLEALNAFSNFFEGKGFDSNPNGKSYKQYLQYLDSMKDGQDLAALISSQFSAAKNQANSLNSNLKEQVESDNSVMLAAYDELQKATVLLKLDMMQALSISVDYVDSDGD</sequence>
<dbReference type="InterPro" id="IPR038352">
    <property type="entry name" value="Imelysin_sf"/>
</dbReference>
<name>A0A9X1ZRT4_9FLAO</name>
<evidence type="ECO:0000259" key="4">
    <source>
        <dbReference type="Pfam" id="PF09375"/>
    </source>
</evidence>
<dbReference type="Pfam" id="PF09375">
    <property type="entry name" value="Peptidase_M75"/>
    <property type="match status" value="1"/>
</dbReference>
<dbReference type="GO" id="GO:0030313">
    <property type="term" value="C:cell envelope"/>
    <property type="evidence" value="ECO:0007669"/>
    <property type="project" value="UniProtKB-SubCell"/>
</dbReference>
<dbReference type="PROSITE" id="PS51257">
    <property type="entry name" value="PROKAR_LIPOPROTEIN"/>
    <property type="match status" value="1"/>
</dbReference>
<protein>
    <submittedName>
        <fullName evidence="5">Imelysin family protein</fullName>
    </submittedName>
</protein>
<dbReference type="InterPro" id="IPR018976">
    <property type="entry name" value="Imelysin-like"/>
</dbReference>
<keyword evidence="6" id="KW-1185">Reference proteome</keyword>
<evidence type="ECO:0000313" key="5">
    <source>
        <dbReference type="EMBL" id="MCL6218050.1"/>
    </source>
</evidence>
<feature type="chain" id="PRO_5040911722" evidence="3">
    <location>
        <begin position="22"/>
        <end position="375"/>
    </location>
</feature>
<dbReference type="InterPro" id="IPR034984">
    <property type="entry name" value="Imelysin-like_IPPA"/>
</dbReference>
<proteinExistence type="predicted"/>
<reference evidence="5" key="1">
    <citation type="submission" date="2022-01" db="EMBL/GenBank/DDBJ databases">
        <title>Genome sequencing of Zunongwangia sp. M21534 genome.</title>
        <authorList>
            <person name="Chen Y."/>
            <person name="Dong C."/>
            <person name="Shao Z."/>
        </authorList>
    </citation>
    <scope>NUCLEOTIDE SEQUENCE</scope>
    <source>
        <strain evidence="5">MCCC M21534</strain>
    </source>
</reference>
<keyword evidence="2 3" id="KW-0732">Signal</keyword>
<evidence type="ECO:0000256" key="2">
    <source>
        <dbReference type="ARBA" id="ARBA00022729"/>
    </source>
</evidence>
<dbReference type="AlphaFoldDB" id="A0A9X1ZRT4"/>
<feature type="signal peptide" evidence="3">
    <location>
        <begin position="1"/>
        <end position="21"/>
    </location>
</feature>
<accession>A0A9X1ZRT4</accession>
<comment type="caution">
    <text evidence="5">The sequence shown here is derived from an EMBL/GenBank/DDBJ whole genome shotgun (WGS) entry which is preliminary data.</text>
</comment>
<comment type="subcellular location">
    <subcellularLocation>
        <location evidence="1">Cell envelope</location>
    </subcellularLocation>
</comment>
<organism evidence="5 6">
    <name type="scientific">Zunongwangia pacifica</name>
    <dbReference type="NCBI Taxonomy" id="2911062"/>
    <lineage>
        <taxon>Bacteria</taxon>
        <taxon>Pseudomonadati</taxon>
        <taxon>Bacteroidota</taxon>
        <taxon>Flavobacteriia</taxon>
        <taxon>Flavobacteriales</taxon>
        <taxon>Flavobacteriaceae</taxon>
        <taxon>Zunongwangia</taxon>
    </lineage>
</organism>
<feature type="domain" description="Imelysin-like" evidence="4">
    <location>
        <begin position="50"/>
        <end position="352"/>
    </location>
</feature>
<dbReference type="Proteomes" id="UP001139521">
    <property type="component" value="Unassembled WGS sequence"/>
</dbReference>
<gene>
    <name evidence="5" type="ORF">L1967_07040</name>
</gene>
<evidence type="ECO:0000256" key="1">
    <source>
        <dbReference type="ARBA" id="ARBA00004196"/>
    </source>
</evidence>